<dbReference type="InterPro" id="IPR001967">
    <property type="entry name" value="Peptidase_S11_N"/>
</dbReference>
<keyword evidence="4" id="KW-0645">Protease</keyword>
<feature type="domain" description="Peptidase S11 D-alanyl-D-alanine carboxypeptidase A N-terminal" evidence="3">
    <location>
        <begin position="208"/>
        <end position="447"/>
    </location>
</feature>
<dbReference type="SUPFAM" id="SSF56601">
    <property type="entry name" value="beta-lactamase/transpeptidase-like"/>
    <property type="match status" value="1"/>
</dbReference>
<evidence type="ECO:0000256" key="1">
    <source>
        <dbReference type="SAM" id="MobiDB-lite"/>
    </source>
</evidence>
<feature type="region of interest" description="Disordered" evidence="1">
    <location>
        <begin position="1"/>
        <end position="35"/>
    </location>
</feature>
<evidence type="ECO:0000256" key="2">
    <source>
        <dbReference type="SAM" id="Phobius"/>
    </source>
</evidence>
<dbReference type="InterPro" id="IPR012338">
    <property type="entry name" value="Beta-lactam/transpept-like"/>
</dbReference>
<gene>
    <name evidence="4" type="ORF">JEQ17_18460</name>
</gene>
<proteinExistence type="predicted"/>
<evidence type="ECO:0000259" key="3">
    <source>
        <dbReference type="Pfam" id="PF00768"/>
    </source>
</evidence>
<name>A0A7T7I5G5_9ACTN</name>
<accession>A0A7T7I5G5</accession>
<protein>
    <submittedName>
        <fullName evidence="4">D-alanyl-D-alanine carboxypeptidase</fullName>
    </submittedName>
</protein>
<keyword evidence="4" id="KW-0378">Hydrolase</keyword>
<evidence type="ECO:0000313" key="5">
    <source>
        <dbReference type="Proteomes" id="UP000595636"/>
    </source>
</evidence>
<keyword evidence="4" id="KW-0121">Carboxypeptidase</keyword>
<keyword evidence="2" id="KW-0812">Transmembrane</keyword>
<feature type="compositionally biased region" description="Basic and acidic residues" evidence="1">
    <location>
        <begin position="83"/>
        <end position="102"/>
    </location>
</feature>
<feature type="region of interest" description="Disordered" evidence="1">
    <location>
        <begin position="52"/>
        <end position="113"/>
    </location>
</feature>
<dbReference type="GO" id="GO:0006508">
    <property type="term" value="P:proteolysis"/>
    <property type="evidence" value="ECO:0007669"/>
    <property type="project" value="InterPro"/>
</dbReference>
<feature type="compositionally biased region" description="Low complexity" evidence="1">
    <location>
        <begin position="148"/>
        <end position="185"/>
    </location>
</feature>
<reference evidence="4 5" key="1">
    <citation type="submission" date="2020-12" db="EMBL/GenBank/DDBJ databases">
        <title>A novel species.</title>
        <authorList>
            <person name="Li K."/>
        </authorList>
    </citation>
    <scope>NUCLEOTIDE SEQUENCE [LARGE SCALE GENOMIC DNA]</scope>
    <source>
        <strain evidence="4 5">ZYC-3</strain>
    </source>
</reference>
<evidence type="ECO:0000313" key="4">
    <source>
        <dbReference type="EMBL" id="QQM41257.1"/>
    </source>
</evidence>
<feature type="region of interest" description="Disordered" evidence="1">
    <location>
        <begin position="474"/>
        <end position="516"/>
    </location>
</feature>
<dbReference type="Gene3D" id="3.40.710.10">
    <property type="entry name" value="DD-peptidase/beta-lactamase superfamily"/>
    <property type="match status" value="1"/>
</dbReference>
<feature type="region of interest" description="Disordered" evidence="1">
    <location>
        <begin position="148"/>
        <end position="205"/>
    </location>
</feature>
<feature type="compositionally biased region" description="Low complexity" evidence="1">
    <location>
        <begin position="26"/>
        <end position="35"/>
    </location>
</feature>
<sequence>MPPTTVPKTKETTASVRCTQKYPVGSPASSNASPLPSFHRFLTKVIQMTQLHTPKASRNQETGRLSFMGSVSPPSNGTGARGGEGHSGNDRNRTSHGEEGRATSRPSPCTFSTVPAMKKTAKSSLLVTSATLLSFSLALTATATAPALADDKPSSTPSATPSTSTSPSGKSSTSPSATPPANMSTVGGTQLGRSGTQANLGTGAPVLPKDLSARSWIVADAESGDVLASHNAHWRLPPASTLKMLFADTLLPKFPKTEKHKVVPSDLAGIGSGSSMVGIKEDETYTVHDLWLGVFLRSGNDAVHVLSAMNKGVDQTVKDMNAHAEELQALDTTVVSPDGYDEKGQVSSAYDLTLFARSGLQKKDFREYCSTVRAKFPGETKKNKKGKTTRGSFEIQNTNRLLTGDYGLDAYKGIAGVKNGNTTNAGSTFTGVAERDGKVLLVTVMNPEKEEHDQVYKETAKLLDWGFQASGKVDPVGELVPPKSADTDAQPGANASGEAGGSGDGEASSKPVAASAETEGSSGVGIALAITGGVLVLLAAGVFVINRRWPLPDLMRRRR</sequence>
<organism evidence="4 5">
    <name type="scientific">Streptomyces liliifuscus</name>
    <dbReference type="NCBI Taxonomy" id="2797636"/>
    <lineage>
        <taxon>Bacteria</taxon>
        <taxon>Bacillati</taxon>
        <taxon>Actinomycetota</taxon>
        <taxon>Actinomycetes</taxon>
        <taxon>Kitasatosporales</taxon>
        <taxon>Streptomycetaceae</taxon>
        <taxon>Streptomyces</taxon>
    </lineage>
</organism>
<dbReference type="EMBL" id="CP066831">
    <property type="protein sequence ID" value="QQM41257.1"/>
    <property type="molecule type" value="Genomic_DNA"/>
</dbReference>
<keyword evidence="2" id="KW-0472">Membrane</keyword>
<dbReference type="KEGG" id="slf:JEQ17_18460"/>
<feature type="transmembrane region" description="Helical" evidence="2">
    <location>
        <begin position="524"/>
        <end position="549"/>
    </location>
</feature>
<feature type="compositionally biased region" description="Polar residues" evidence="1">
    <location>
        <begin position="104"/>
        <end position="113"/>
    </location>
</feature>
<dbReference type="PANTHER" id="PTHR21581:SF33">
    <property type="entry name" value="D-ALANYL-D-ALANINE CARBOXYPEPTIDASE DACB"/>
    <property type="match status" value="1"/>
</dbReference>
<dbReference type="PANTHER" id="PTHR21581">
    <property type="entry name" value="D-ALANYL-D-ALANINE CARBOXYPEPTIDASE"/>
    <property type="match status" value="1"/>
</dbReference>
<keyword evidence="2" id="KW-1133">Transmembrane helix</keyword>
<dbReference type="AlphaFoldDB" id="A0A7T7I5G5"/>
<feature type="compositionally biased region" description="Polar residues" evidence="1">
    <location>
        <begin position="52"/>
        <end position="63"/>
    </location>
</feature>
<dbReference type="Proteomes" id="UP000595636">
    <property type="component" value="Chromosome"/>
</dbReference>
<dbReference type="Pfam" id="PF00768">
    <property type="entry name" value="Peptidase_S11"/>
    <property type="match status" value="1"/>
</dbReference>
<dbReference type="GO" id="GO:0009002">
    <property type="term" value="F:serine-type D-Ala-D-Ala carboxypeptidase activity"/>
    <property type="evidence" value="ECO:0007669"/>
    <property type="project" value="InterPro"/>
</dbReference>
<keyword evidence="5" id="KW-1185">Reference proteome</keyword>
<feature type="compositionally biased region" description="Polar residues" evidence="1">
    <location>
        <begin position="186"/>
        <end position="200"/>
    </location>
</feature>